<comment type="caution">
    <text evidence="2">The sequence shown here is derived from an EMBL/GenBank/DDBJ whole genome shotgun (WGS) entry which is preliminary data.</text>
</comment>
<evidence type="ECO:0000256" key="1">
    <source>
        <dbReference type="SAM" id="MobiDB-lite"/>
    </source>
</evidence>
<proteinExistence type="predicted"/>
<feature type="region of interest" description="Disordered" evidence="1">
    <location>
        <begin position="1"/>
        <end position="28"/>
    </location>
</feature>
<dbReference type="EMBL" id="BMAT01011200">
    <property type="protein sequence ID" value="GFR68395.1"/>
    <property type="molecule type" value="Genomic_DNA"/>
</dbReference>
<evidence type="ECO:0000313" key="3">
    <source>
        <dbReference type="Proteomes" id="UP000762676"/>
    </source>
</evidence>
<organism evidence="2 3">
    <name type="scientific">Elysia marginata</name>
    <dbReference type="NCBI Taxonomy" id="1093978"/>
    <lineage>
        <taxon>Eukaryota</taxon>
        <taxon>Metazoa</taxon>
        <taxon>Spiralia</taxon>
        <taxon>Lophotrochozoa</taxon>
        <taxon>Mollusca</taxon>
        <taxon>Gastropoda</taxon>
        <taxon>Heterobranchia</taxon>
        <taxon>Euthyneura</taxon>
        <taxon>Panpulmonata</taxon>
        <taxon>Sacoglossa</taxon>
        <taxon>Placobranchoidea</taxon>
        <taxon>Plakobranchidae</taxon>
        <taxon>Elysia</taxon>
    </lineage>
</organism>
<reference evidence="2 3" key="1">
    <citation type="journal article" date="2021" name="Elife">
        <title>Chloroplast acquisition without the gene transfer in kleptoplastic sea slugs, Plakobranchus ocellatus.</title>
        <authorList>
            <person name="Maeda T."/>
            <person name="Takahashi S."/>
            <person name="Yoshida T."/>
            <person name="Shimamura S."/>
            <person name="Takaki Y."/>
            <person name="Nagai Y."/>
            <person name="Toyoda A."/>
            <person name="Suzuki Y."/>
            <person name="Arimoto A."/>
            <person name="Ishii H."/>
            <person name="Satoh N."/>
            <person name="Nishiyama T."/>
            <person name="Hasebe M."/>
            <person name="Maruyama T."/>
            <person name="Minagawa J."/>
            <person name="Obokata J."/>
            <person name="Shigenobu S."/>
        </authorList>
    </citation>
    <scope>NUCLEOTIDE SEQUENCE [LARGE SCALE GENOMIC DNA]</scope>
</reference>
<accession>A0AAV4F6K1</accession>
<evidence type="ECO:0000313" key="2">
    <source>
        <dbReference type="EMBL" id="GFR68395.1"/>
    </source>
</evidence>
<gene>
    <name evidence="2" type="ORF">ElyMa_005607400</name>
</gene>
<name>A0AAV4F6K1_9GAST</name>
<dbReference type="AlphaFoldDB" id="A0AAV4F6K1"/>
<protein>
    <recommendedName>
        <fullName evidence="4">SET domain-containing protein</fullName>
    </recommendedName>
</protein>
<dbReference type="Proteomes" id="UP000762676">
    <property type="component" value="Unassembled WGS sequence"/>
</dbReference>
<keyword evidence="3" id="KW-1185">Reference proteome</keyword>
<sequence length="248" mass="27453">MDRVANPIRSQTTTVGAKTRNIQKEGSSPPVLKRYSIIKTNNYSHLSPPTLRKEESLNTANHEPIFSQFPTQASASTDVTKSKTLLTTGIPDCQYSPRKKLDRIPPKRIARVIGNGLYVKEGKNRLAGEALFSRVTIQKGCLITEYAGVKRLLSQKDKAYYKNHFQEATHFASIDSMTVVDGYKEVSKGMHAGSTWSIVITSKVSMPVRSVQKRLPALRTSHCTAGAIKSSNNLIAPNAARHLFRNRG</sequence>
<evidence type="ECO:0008006" key="4">
    <source>
        <dbReference type="Google" id="ProtNLM"/>
    </source>
</evidence>